<evidence type="ECO:0000313" key="1">
    <source>
        <dbReference type="Ensembl" id="ENSNPEP00000002133.1"/>
    </source>
</evidence>
<sequence length="45" mass="5069">DTSQSMLKDCLELIYAPLILPTTSNEACKLFDAVLSQAGRKKWRL</sequence>
<protein>
    <submittedName>
        <fullName evidence="1">Uncharacterized protein</fullName>
    </submittedName>
</protein>
<keyword evidence="2" id="KW-1185">Reference proteome</keyword>
<reference evidence="1" key="2">
    <citation type="submission" date="2025-09" db="UniProtKB">
        <authorList>
            <consortium name="Ensembl"/>
        </authorList>
    </citation>
    <scope>IDENTIFICATION</scope>
</reference>
<dbReference type="Ensembl" id="ENSNPET00000002175.1">
    <property type="protein sequence ID" value="ENSNPEP00000002133.1"/>
    <property type="gene ID" value="ENSNPEG00000001647.1"/>
</dbReference>
<name>A0A8C6YNL9_NOTPE</name>
<evidence type="ECO:0000313" key="2">
    <source>
        <dbReference type="Proteomes" id="UP000694420"/>
    </source>
</evidence>
<organism evidence="1 2">
    <name type="scientific">Nothoprocta perdicaria</name>
    <name type="common">Chilean tinamou</name>
    <name type="synonym">Crypturus perdicarius</name>
    <dbReference type="NCBI Taxonomy" id="30464"/>
    <lineage>
        <taxon>Eukaryota</taxon>
        <taxon>Metazoa</taxon>
        <taxon>Chordata</taxon>
        <taxon>Craniata</taxon>
        <taxon>Vertebrata</taxon>
        <taxon>Euteleostomi</taxon>
        <taxon>Archelosauria</taxon>
        <taxon>Archosauria</taxon>
        <taxon>Dinosauria</taxon>
        <taxon>Saurischia</taxon>
        <taxon>Theropoda</taxon>
        <taxon>Coelurosauria</taxon>
        <taxon>Aves</taxon>
        <taxon>Palaeognathae</taxon>
        <taxon>Tinamiformes</taxon>
        <taxon>Tinamidae</taxon>
        <taxon>Nothoprocta</taxon>
    </lineage>
</organism>
<dbReference type="Proteomes" id="UP000694420">
    <property type="component" value="Unplaced"/>
</dbReference>
<reference evidence="1" key="1">
    <citation type="submission" date="2025-08" db="UniProtKB">
        <authorList>
            <consortium name="Ensembl"/>
        </authorList>
    </citation>
    <scope>IDENTIFICATION</scope>
</reference>
<accession>A0A8C6YNL9</accession>
<proteinExistence type="predicted"/>
<dbReference type="AlphaFoldDB" id="A0A8C6YNL9"/>